<organism evidence="4 5">
    <name type="scientific">Iocasia fonsfrigidae</name>
    <dbReference type="NCBI Taxonomy" id="2682810"/>
    <lineage>
        <taxon>Bacteria</taxon>
        <taxon>Bacillati</taxon>
        <taxon>Bacillota</taxon>
        <taxon>Clostridia</taxon>
        <taxon>Halanaerobiales</taxon>
        <taxon>Halanaerobiaceae</taxon>
        <taxon>Iocasia</taxon>
    </lineage>
</organism>
<keyword evidence="1" id="KW-0145">Chemotaxis</keyword>
<dbReference type="InterPro" id="IPR007597">
    <property type="entry name" value="CheC"/>
</dbReference>
<evidence type="ECO:0000313" key="4">
    <source>
        <dbReference type="EMBL" id="QTL98429.1"/>
    </source>
</evidence>
<reference evidence="4" key="1">
    <citation type="submission" date="2019-12" db="EMBL/GenBank/DDBJ databases">
        <authorList>
            <person name="zhang j."/>
            <person name="sun C.M."/>
        </authorList>
    </citation>
    <scope>NUCLEOTIDE SEQUENCE</scope>
    <source>
        <strain evidence="4">NS-1</strain>
    </source>
</reference>
<feature type="domain" description="CheC-like protein" evidence="3">
    <location>
        <begin position="12"/>
        <end position="47"/>
    </location>
</feature>
<proteinExistence type="predicted"/>
<dbReference type="Pfam" id="PF04509">
    <property type="entry name" value="CheC"/>
    <property type="match status" value="2"/>
</dbReference>
<evidence type="ECO:0000259" key="3">
    <source>
        <dbReference type="Pfam" id="PF04509"/>
    </source>
</evidence>
<dbReference type="CDD" id="cd17909">
    <property type="entry name" value="CheC_ClassI"/>
    <property type="match status" value="1"/>
</dbReference>
<dbReference type="PANTHER" id="PTHR43693:SF1">
    <property type="entry name" value="PROTEIN PHOSPHATASE CHEZ"/>
    <property type="match status" value="1"/>
</dbReference>
<dbReference type="EMBL" id="CP046640">
    <property type="protein sequence ID" value="QTL98429.1"/>
    <property type="molecule type" value="Genomic_DNA"/>
</dbReference>
<evidence type="ECO:0000256" key="2">
    <source>
        <dbReference type="ARBA" id="ARBA00022801"/>
    </source>
</evidence>
<feature type="domain" description="CheC-like protein" evidence="3">
    <location>
        <begin position="111"/>
        <end position="144"/>
    </location>
</feature>
<dbReference type="PANTHER" id="PTHR43693">
    <property type="entry name" value="PROTEIN PHOSPHATASE CHEZ"/>
    <property type="match status" value="1"/>
</dbReference>
<dbReference type="InterPro" id="IPR050992">
    <property type="entry name" value="CheZ_family_phosphatases"/>
</dbReference>
<name>A0A8A7KFZ1_9FIRM</name>
<dbReference type="GO" id="GO:0006935">
    <property type="term" value="P:chemotaxis"/>
    <property type="evidence" value="ECO:0007669"/>
    <property type="project" value="UniProtKB-KW"/>
</dbReference>
<sequence>MSGDLIENITSMQKDALKEIGNIGAGNAATAFAQVLDTEIDMTVPSVDITPISEVPEVTGQIEQKVVSVLLKVMGEAPGSILLILSEESSKNLLSIMMNNGSEIEDFTEVEISALKEIGNILSGSYLNAINQMTGLNLIQSIPGFSYDMAGAILTTSMISLFEESDYALLIETKFINNGKEIEGYFFYIPDSGSLEKILKALGFDTK</sequence>
<keyword evidence="5" id="KW-1185">Reference proteome</keyword>
<dbReference type="SUPFAM" id="SSF103039">
    <property type="entry name" value="CheC-like"/>
    <property type="match status" value="1"/>
</dbReference>
<dbReference type="GO" id="GO:0016787">
    <property type="term" value="F:hydrolase activity"/>
    <property type="evidence" value="ECO:0007669"/>
    <property type="project" value="UniProtKB-KW"/>
</dbReference>
<protein>
    <submittedName>
        <fullName evidence="4">CheY-P-specific phosphatase CheC</fullName>
    </submittedName>
</protein>
<keyword evidence="2" id="KW-0378">Hydrolase</keyword>
<dbReference type="RefSeq" id="WP_125990632.1">
    <property type="nucleotide sequence ID" value="NZ_CP046640.1"/>
</dbReference>
<dbReference type="AlphaFoldDB" id="A0A8A7KFZ1"/>
<dbReference type="Gene3D" id="3.40.1550.10">
    <property type="entry name" value="CheC-like"/>
    <property type="match status" value="1"/>
</dbReference>
<gene>
    <name evidence="4" type="ORF">GM661_10825</name>
</gene>
<dbReference type="KEGG" id="ifn:GM661_10825"/>
<dbReference type="Proteomes" id="UP000665020">
    <property type="component" value="Chromosome"/>
</dbReference>
<evidence type="ECO:0000256" key="1">
    <source>
        <dbReference type="ARBA" id="ARBA00022500"/>
    </source>
</evidence>
<evidence type="ECO:0000313" key="5">
    <source>
        <dbReference type="Proteomes" id="UP000665020"/>
    </source>
</evidence>
<dbReference type="InterPro" id="IPR028976">
    <property type="entry name" value="CheC-like_sf"/>
</dbReference>
<accession>A0A8A7KFZ1</accession>